<sequence>MVPVGGRTLWSTSADLVWFNAMEALLWAAVWLVGWGPNAVHALTGDTGSSPRAWPTSCR</sequence>
<dbReference type="Proteomes" id="UP001324287">
    <property type="component" value="Chromosome"/>
</dbReference>
<evidence type="ECO:0000313" key="1">
    <source>
        <dbReference type="EMBL" id="WRL65684.1"/>
    </source>
</evidence>
<accession>A0ABZ1B4N3</accession>
<reference evidence="1 2" key="1">
    <citation type="submission" date="2023-12" db="EMBL/GenBank/DDBJ databases">
        <title>Blastococcus brunescens sp. nov., an actonobacterium isolated from sandstone collected in sahara desert.</title>
        <authorList>
            <person name="Gtari M."/>
            <person name="Ghodhbane F."/>
        </authorList>
    </citation>
    <scope>NUCLEOTIDE SEQUENCE [LARGE SCALE GENOMIC DNA]</scope>
    <source>
        <strain evidence="1 2">BMG 8361</strain>
    </source>
</reference>
<protein>
    <submittedName>
        <fullName evidence="1">Uncharacterized protein</fullName>
    </submittedName>
</protein>
<gene>
    <name evidence="1" type="ORF">U6N30_08935</name>
</gene>
<keyword evidence="2" id="KW-1185">Reference proteome</keyword>
<organism evidence="1 2">
    <name type="scientific">Blastococcus brunescens</name>
    <dbReference type="NCBI Taxonomy" id="1564165"/>
    <lineage>
        <taxon>Bacteria</taxon>
        <taxon>Bacillati</taxon>
        <taxon>Actinomycetota</taxon>
        <taxon>Actinomycetes</taxon>
        <taxon>Geodermatophilales</taxon>
        <taxon>Geodermatophilaceae</taxon>
        <taxon>Blastococcus</taxon>
    </lineage>
</organism>
<dbReference type="RefSeq" id="WP_324277002.1">
    <property type="nucleotide sequence ID" value="NZ_CP141261.1"/>
</dbReference>
<name>A0ABZ1B4N3_9ACTN</name>
<dbReference type="EMBL" id="CP141261">
    <property type="protein sequence ID" value="WRL65684.1"/>
    <property type="molecule type" value="Genomic_DNA"/>
</dbReference>
<proteinExistence type="predicted"/>
<evidence type="ECO:0000313" key="2">
    <source>
        <dbReference type="Proteomes" id="UP001324287"/>
    </source>
</evidence>